<dbReference type="VEuPathDB" id="CryptoDB:Cvel_27236"/>
<name>A0A0G4HG51_9ALVE</name>
<gene>
    <name evidence="1" type="ORF">Cvel_27236</name>
</gene>
<evidence type="ECO:0000313" key="1">
    <source>
        <dbReference type="EMBL" id="CEM43058.1"/>
    </source>
</evidence>
<dbReference type="AlphaFoldDB" id="A0A0G4HG51"/>
<dbReference type="EMBL" id="CDMZ01002601">
    <property type="protein sequence ID" value="CEM43058.1"/>
    <property type="molecule type" value="Genomic_DNA"/>
</dbReference>
<sequence length="312" mass="36803">MQHKSATILEAAKKFWYILGKYLLENKPDMEDYEYTEYQKNLHIEKHAELWFGGSCLSNELIEVIKDGAKDSSESATDKSYLDVAEKLFQKSIHLQRQTVVENFGRLALVIRRGEAGHVCVLAALRYLCFNMIDLRNHALTVERCMKVVERELRRKRYDLQSHNVVDSLRLIDVTRDLLVRLTKGETEEEQMIIRSTVKLEVFDCVQYVLREVFSLAVDEEERERDAEDRKRLGEIILHCVCIVKSFGDFTFRKMDLDFCWEDQDVWMDGFQKIFQRPEMGAHERSKAMVFKIFAQWRDWLSRTLDVNSSHS</sequence>
<reference evidence="1" key="1">
    <citation type="submission" date="2014-11" db="EMBL/GenBank/DDBJ databases">
        <authorList>
            <person name="Otto D Thomas"/>
            <person name="Naeem Raeece"/>
        </authorList>
    </citation>
    <scope>NUCLEOTIDE SEQUENCE</scope>
</reference>
<accession>A0A0G4HG51</accession>
<organism evidence="1">
    <name type="scientific">Chromera velia CCMP2878</name>
    <dbReference type="NCBI Taxonomy" id="1169474"/>
    <lineage>
        <taxon>Eukaryota</taxon>
        <taxon>Sar</taxon>
        <taxon>Alveolata</taxon>
        <taxon>Colpodellida</taxon>
        <taxon>Chromeraceae</taxon>
        <taxon>Chromera</taxon>
    </lineage>
</organism>
<proteinExistence type="predicted"/>
<protein>
    <submittedName>
        <fullName evidence="1">Uncharacterized protein</fullName>
    </submittedName>
</protein>
<dbReference type="PhylomeDB" id="A0A0G4HG51"/>